<name>A0A7J0DIW2_9ERIC</name>
<dbReference type="PROSITE" id="PS50076">
    <property type="entry name" value="DNAJ_2"/>
    <property type="match status" value="1"/>
</dbReference>
<dbReference type="Pfam" id="PF23551">
    <property type="entry name" value="Zn_ribbon_20"/>
    <property type="match status" value="1"/>
</dbReference>
<dbReference type="InterPro" id="IPR056988">
    <property type="entry name" value="Zn_ribbon_pln"/>
</dbReference>
<dbReference type="InterPro" id="IPR001623">
    <property type="entry name" value="DnaJ_domain"/>
</dbReference>
<comment type="caution">
    <text evidence="3">The sequence shown here is derived from an EMBL/GenBank/DDBJ whole genome shotgun (WGS) entry which is preliminary data.</text>
</comment>
<evidence type="ECO:0000256" key="1">
    <source>
        <dbReference type="SAM" id="MobiDB-lite"/>
    </source>
</evidence>
<dbReference type="Proteomes" id="UP000585474">
    <property type="component" value="Unassembled WGS sequence"/>
</dbReference>
<keyword evidence="4" id="KW-1185">Reference proteome</keyword>
<accession>A0A7J0DIW2</accession>
<dbReference type="AlphaFoldDB" id="A0A7J0DIW2"/>
<feature type="compositionally biased region" description="Polar residues" evidence="1">
    <location>
        <begin position="188"/>
        <end position="209"/>
    </location>
</feature>
<gene>
    <name evidence="3" type="ORF">Acr_00g0037850</name>
</gene>
<dbReference type="InterPro" id="IPR018253">
    <property type="entry name" value="DnaJ_domain_CS"/>
</dbReference>
<dbReference type="EMBL" id="BJWL01000222">
    <property type="protein sequence ID" value="GFS35102.1"/>
    <property type="molecule type" value="Genomic_DNA"/>
</dbReference>
<protein>
    <submittedName>
        <fullName evidence="3">Chaperone DnaJ-domain superfamily protein</fullName>
    </submittedName>
</protein>
<dbReference type="PROSITE" id="PS00636">
    <property type="entry name" value="DNAJ_1"/>
    <property type="match status" value="1"/>
</dbReference>
<proteinExistence type="predicted"/>
<feature type="region of interest" description="Disordered" evidence="1">
    <location>
        <begin position="149"/>
        <end position="217"/>
    </location>
</feature>
<evidence type="ECO:0000259" key="2">
    <source>
        <dbReference type="PROSITE" id="PS50076"/>
    </source>
</evidence>
<evidence type="ECO:0000313" key="3">
    <source>
        <dbReference type="EMBL" id="GFS35102.1"/>
    </source>
</evidence>
<dbReference type="OrthoDB" id="10250354at2759"/>
<feature type="domain" description="J" evidence="2">
    <location>
        <begin position="73"/>
        <end position="138"/>
    </location>
</feature>
<dbReference type="PANTHER" id="PTHR45496">
    <property type="entry name" value="CHAPERONE DNAJ-DOMAIN SUPERFAMILY PROTEIN"/>
    <property type="match status" value="1"/>
</dbReference>
<dbReference type="InterPro" id="IPR053052">
    <property type="entry name" value="Imprinting_Balance_Reg"/>
</dbReference>
<reference evidence="4" key="1">
    <citation type="submission" date="2019-07" db="EMBL/GenBank/DDBJ databases">
        <title>De Novo Assembly of kiwifruit Actinidia rufa.</title>
        <authorList>
            <person name="Sugita-Konishi S."/>
            <person name="Sato K."/>
            <person name="Mori E."/>
            <person name="Abe Y."/>
            <person name="Kisaki G."/>
            <person name="Hamano K."/>
            <person name="Suezawa K."/>
            <person name="Otani M."/>
            <person name="Fukuda T."/>
            <person name="Manabe T."/>
            <person name="Gomi K."/>
            <person name="Tabuchi M."/>
            <person name="Akimitsu K."/>
            <person name="Kataoka I."/>
        </authorList>
    </citation>
    <scope>NUCLEOTIDE SEQUENCE [LARGE SCALE GENOMIC DNA]</scope>
    <source>
        <strain evidence="4">cv. Fuchu</strain>
    </source>
</reference>
<dbReference type="Gene3D" id="1.10.287.110">
    <property type="entry name" value="DnaJ domain"/>
    <property type="match status" value="1"/>
</dbReference>
<dbReference type="Pfam" id="PF00226">
    <property type="entry name" value="DnaJ"/>
    <property type="match status" value="1"/>
</dbReference>
<dbReference type="SUPFAM" id="SSF101447">
    <property type="entry name" value="Formin homology 2 domain (FH2 domain)"/>
    <property type="match status" value="1"/>
</dbReference>
<evidence type="ECO:0000313" key="4">
    <source>
        <dbReference type="Proteomes" id="UP000585474"/>
    </source>
</evidence>
<dbReference type="InterPro" id="IPR036869">
    <property type="entry name" value="J_dom_sf"/>
</dbReference>
<feature type="compositionally biased region" description="Pro residues" evidence="1">
    <location>
        <begin position="157"/>
        <end position="183"/>
    </location>
</feature>
<organism evidence="3 4">
    <name type="scientific">Actinidia rufa</name>
    <dbReference type="NCBI Taxonomy" id="165716"/>
    <lineage>
        <taxon>Eukaryota</taxon>
        <taxon>Viridiplantae</taxon>
        <taxon>Streptophyta</taxon>
        <taxon>Embryophyta</taxon>
        <taxon>Tracheophyta</taxon>
        <taxon>Spermatophyta</taxon>
        <taxon>Magnoliopsida</taxon>
        <taxon>eudicotyledons</taxon>
        <taxon>Gunneridae</taxon>
        <taxon>Pentapetalae</taxon>
        <taxon>asterids</taxon>
        <taxon>Ericales</taxon>
        <taxon>Actinidiaceae</taxon>
        <taxon>Actinidia</taxon>
    </lineage>
</organism>
<dbReference type="PANTHER" id="PTHR45496:SF19">
    <property type="entry name" value="J DOMAIN-CONTAINING PROTEIN"/>
    <property type="match status" value="1"/>
</dbReference>
<dbReference type="SMART" id="SM00271">
    <property type="entry name" value="DnaJ"/>
    <property type="match status" value="1"/>
</dbReference>
<dbReference type="SUPFAM" id="SSF46565">
    <property type="entry name" value="Chaperone J-domain"/>
    <property type="match status" value="1"/>
</dbReference>
<sequence length="491" mass="54376">MDPHGGTTGGGRAEAERWLVIAEKLLAGRDLVGCRSFAIRARESDPTLDAADQILAVSDTLIAGEKRIHHYHDWYAILQLPHVTADLGLIATHYRQLAILLNPHRNRLPFADEAFKLVYDAWSVLLNPSEKSIYDNELTVFAKYGPAAMGRSQEQEQPPPPPSPPPPPPPPKPQTQPQPPPHQPQQQNDSRPSPKIINSSNKEMNVNEGSESHDNRDENGTFWTACPYCYNMYEYPRVYEDCSLRCQGCRRAFHGAKIQAPTPIVEGKEAYFSCWGFFPLGVSMANLEKNKGGVPNWAPFSPMFTCPQIMDKGNVGKKKKVNAQKGPWIYIDDDDAFLDISESSEDSDIDWGSTKKKKKKLKKMKGKRSAGKYVKKSRGEKVKKVKRATRVNDVQGGPVMQEVMGAPSVSNAETSRKAAANSAKKQTGKVPKERGKLDLNVEFSNEVEEAAPGVSERNKAGNGEEDGIEGIGFFEGLDEFFSSLPILKATQ</sequence>